<gene>
    <name evidence="1" type="ORF">LOY88_003800</name>
</gene>
<comment type="caution">
    <text evidence="1">The sequence shown here is derived from an EMBL/GenBank/DDBJ whole genome shotgun (WGS) entry which is preliminary data.</text>
</comment>
<protein>
    <submittedName>
        <fullName evidence="1">Uncharacterized protein</fullName>
    </submittedName>
</protein>
<dbReference type="EMBL" id="JALBCA010000052">
    <property type="protein sequence ID" value="KAI2386036.1"/>
    <property type="molecule type" value="Genomic_DNA"/>
</dbReference>
<proteinExistence type="predicted"/>
<evidence type="ECO:0000313" key="1">
    <source>
        <dbReference type="EMBL" id="KAI2386036.1"/>
    </source>
</evidence>
<sequence>MVSITWNKESTERLIAALLASNPKLSLDYELMAIYFGQGATYDSIQHRFREYRRVASTMAQGSPAGGTQGRRGVISTPRKNSRGGIAKTGFTKKTPTELSSYITPSKNGRFKGGNSSKDAICLSDDDCKNLLKQEPKKEENQDAFQVKAEDVFTDAPTTAPSLLTQNMQAQAEREAPEFDPFPCDTFEALTDLDEYV</sequence>
<reference evidence="1" key="1">
    <citation type="journal article" date="2022" name="bioRxiv">
        <title>Population genetic analysis of Ophidiomyces ophidiicola, the causative agent of snake fungal disease, indicates recent introductions to the USA.</title>
        <authorList>
            <person name="Ladner J.T."/>
            <person name="Palmer J.M."/>
            <person name="Ettinger C.L."/>
            <person name="Stajich J.E."/>
            <person name="Farrell T.M."/>
            <person name="Glorioso B.M."/>
            <person name="Lawson B."/>
            <person name="Price S.J."/>
            <person name="Stengle A.G."/>
            <person name="Grear D.A."/>
            <person name="Lorch J.M."/>
        </authorList>
    </citation>
    <scope>NUCLEOTIDE SEQUENCE</scope>
    <source>
        <strain evidence="1">NWHC 24266-5</strain>
    </source>
</reference>
<accession>A0ACB8UYH7</accession>
<organism evidence="1">
    <name type="scientific">Ophidiomyces ophidiicola</name>
    <dbReference type="NCBI Taxonomy" id="1387563"/>
    <lineage>
        <taxon>Eukaryota</taxon>
        <taxon>Fungi</taxon>
        <taxon>Dikarya</taxon>
        <taxon>Ascomycota</taxon>
        <taxon>Pezizomycotina</taxon>
        <taxon>Eurotiomycetes</taxon>
        <taxon>Eurotiomycetidae</taxon>
        <taxon>Onygenales</taxon>
        <taxon>Onygenaceae</taxon>
        <taxon>Ophidiomyces</taxon>
    </lineage>
</organism>
<name>A0ACB8UYH7_9EURO</name>